<proteinExistence type="predicted"/>
<dbReference type="Gene3D" id="3.30.200.20">
    <property type="entry name" value="Phosphorylase Kinase, domain 1"/>
    <property type="match status" value="1"/>
</dbReference>
<keyword evidence="4" id="KW-0418">Kinase</keyword>
<evidence type="ECO:0000256" key="4">
    <source>
        <dbReference type="ARBA" id="ARBA00022777"/>
    </source>
</evidence>
<organism evidence="10 11">
    <name type="scientific">Candidatus Viridilinea mediisalina</name>
    <dbReference type="NCBI Taxonomy" id="2024553"/>
    <lineage>
        <taxon>Bacteria</taxon>
        <taxon>Bacillati</taxon>
        <taxon>Chloroflexota</taxon>
        <taxon>Chloroflexia</taxon>
        <taxon>Chloroflexales</taxon>
        <taxon>Chloroflexineae</taxon>
        <taxon>Oscillochloridaceae</taxon>
        <taxon>Candidatus Viridilinea</taxon>
    </lineage>
</organism>
<dbReference type="PROSITE" id="PS50011">
    <property type="entry name" value="PROTEIN_KINASE_DOM"/>
    <property type="match status" value="1"/>
</dbReference>
<dbReference type="SUPFAM" id="SSF56112">
    <property type="entry name" value="Protein kinase-like (PK-like)"/>
    <property type="match status" value="1"/>
</dbReference>
<protein>
    <recommendedName>
        <fullName evidence="1">non-specific serine/threonine protein kinase</fullName>
        <ecNumber evidence="1">2.7.11.1</ecNumber>
    </recommendedName>
</protein>
<dbReference type="PANTHER" id="PTHR43289">
    <property type="entry name" value="MITOGEN-ACTIVATED PROTEIN KINASE KINASE KINASE 20-RELATED"/>
    <property type="match status" value="1"/>
</dbReference>
<dbReference type="Pfam" id="PF13432">
    <property type="entry name" value="TPR_16"/>
    <property type="match status" value="1"/>
</dbReference>
<feature type="binding site" evidence="7">
    <location>
        <position position="40"/>
    </location>
    <ligand>
        <name>ATP</name>
        <dbReference type="ChEBI" id="CHEBI:30616"/>
    </ligand>
</feature>
<keyword evidence="3 7" id="KW-0547">Nucleotide-binding</keyword>
<dbReference type="Proteomes" id="UP000220527">
    <property type="component" value="Unassembled WGS sequence"/>
</dbReference>
<feature type="domain" description="Protein kinase" evidence="9">
    <location>
        <begin position="11"/>
        <end position="271"/>
    </location>
</feature>
<dbReference type="Pfam" id="PF00069">
    <property type="entry name" value="Pkinase"/>
    <property type="match status" value="1"/>
</dbReference>
<dbReference type="GO" id="GO:0005524">
    <property type="term" value="F:ATP binding"/>
    <property type="evidence" value="ECO:0007669"/>
    <property type="project" value="UniProtKB-UniRule"/>
</dbReference>
<evidence type="ECO:0000256" key="2">
    <source>
        <dbReference type="ARBA" id="ARBA00022679"/>
    </source>
</evidence>
<dbReference type="Pfam" id="PF00515">
    <property type="entry name" value="TPR_1"/>
    <property type="match status" value="1"/>
</dbReference>
<dbReference type="EC" id="2.7.11.1" evidence="1"/>
<comment type="caution">
    <text evidence="10">The sequence shown here is derived from an EMBL/GenBank/DDBJ whole genome shotgun (WGS) entry which is preliminary data.</text>
</comment>
<dbReference type="InterPro" id="IPR008271">
    <property type="entry name" value="Ser/Thr_kinase_AS"/>
</dbReference>
<dbReference type="SMART" id="SM00220">
    <property type="entry name" value="S_TKc"/>
    <property type="match status" value="1"/>
</dbReference>
<keyword evidence="11" id="KW-1185">Reference proteome</keyword>
<feature type="compositionally biased region" description="Pro residues" evidence="8">
    <location>
        <begin position="321"/>
        <end position="333"/>
    </location>
</feature>
<gene>
    <name evidence="10" type="ORF">CJ255_11095</name>
</gene>
<dbReference type="AlphaFoldDB" id="A0A2A6RJH0"/>
<dbReference type="EMBL" id="NQWI01000044">
    <property type="protein sequence ID" value="PDW03008.1"/>
    <property type="molecule type" value="Genomic_DNA"/>
</dbReference>
<evidence type="ECO:0000313" key="11">
    <source>
        <dbReference type="Proteomes" id="UP000220527"/>
    </source>
</evidence>
<evidence type="ECO:0000313" key="10">
    <source>
        <dbReference type="EMBL" id="PDW03008.1"/>
    </source>
</evidence>
<dbReference type="PROSITE" id="PS50005">
    <property type="entry name" value="TPR"/>
    <property type="match status" value="1"/>
</dbReference>
<evidence type="ECO:0000256" key="3">
    <source>
        <dbReference type="ARBA" id="ARBA00022741"/>
    </source>
</evidence>
<dbReference type="InterPro" id="IPR019734">
    <property type="entry name" value="TPR_rpt"/>
</dbReference>
<evidence type="ECO:0000256" key="6">
    <source>
        <dbReference type="PROSITE-ProRule" id="PRU00339"/>
    </source>
</evidence>
<evidence type="ECO:0000256" key="5">
    <source>
        <dbReference type="ARBA" id="ARBA00022840"/>
    </source>
</evidence>
<dbReference type="Gene3D" id="1.10.510.10">
    <property type="entry name" value="Transferase(Phosphotransferase) domain 1"/>
    <property type="match status" value="1"/>
</dbReference>
<keyword evidence="5 7" id="KW-0067">ATP-binding</keyword>
<dbReference type="Gene3D" id="1.25.40.10">
    <property type="entry name" value="Tetratricopeptide repeat domain"/>
    <property type="match status" value="2"/>
</dbReference>
<evidence type="ECO:0000256" key="8">
    <source>
        <dbReference type="SAM" id="MobiDB-lite"/>
    </source>
</evidence>
<evidence type="ECO:0000256" key="1">
    <source>
        <dbReference type="ARBA" id="ARBA00012513"/>
    </source>
</evidence>
<dbReference type="PROSITE" id="PS00108">
    <property type="entry name" value="PROTEIN_KINASE_ST"/>
    <property type="match status" value="1"/>
</dbReference>
<dbReference type="PROSITE" id="PS00107">
    <property type="entry name" value="PROTEIN_KINASE_ATP"/>
    <property type="match status" value="1"/>
</dbReference>
<keyword evidence="2" id="KW-0808">Transferase</keyword>
<feature type="region of interest" description="Disordered" evidence="8">
    <location>
        <begin position="298"/>
        <end position="333"/>
    </location>
</feature>
<accession>A0A2A6RJH0</accession>
<evidence type="ECO:0000259" key="9">
    <source>
        <dbReference type="PROSITE" id="PS50011"/>
    </source>
</evidence>
<name>A0A2A6RJH0_9CHLR</name>
<dbReference type="SUPFAM" id="SSF48452">
    <property type="entry name" value="TPR-like"/>
    <property type="match status" value="1"/>
</dbReference>
<dbReference type="InterPro" id="IPR011990">
    <property type="entry name" value="TPR-like_helical_dom_sf"/>
</dbReference>
<dbReference type="OrthoDB" id="6111975at2"/>
<keyword evidence="6" id="KW-0802">TPR repeat</keyword>
<dbReference type="SMART" id="SM00028">
    <property type="entry name" value="TPR"/>
    <property type="match status" value="2"/>
</dbReference>
<dbReference type="GO" id="GO:0004674">
    <property type="term" value="F:protein serine/threonine kinase activity"/>
    <property type="evidence" value="ECO:0007669"/>
    <property type="project" value="UniProtKB-EC"/>
</dbReference>
<dbReference type="InterPro" id="IPR011009">
    <property type="entry name" value="Kinase-like_dom_sf"/>
</dbReference>
<sequence length="877" mass="95691">MADSQLIAGRFELGDLIGQGGMGYVYRGRDHKQDREVAIKLLREELGSNTDQVRRFAREGEALRTLNHPNIVKVLASVEEQGRHYIVMEYVTGGSLGTLLKQQPQLPVERALQIALDLADALTRAHRLKIIHRDIKPMNVLLAADGTPRLTDFGVAHMGDHSRMTETGSMVGTYAYLSPEACNGQHPDERTDIWAFGVLLYEMLAGQRPFAGDQPGAIITAILTRDPPNLAELRPDVPPALVRLVQRMLVKSRDERIASVRQVGAELEAIMRGETTPPEGGMHFTTQVLHEQAASRFNTPTNAPNAAATPEPASPLAATPAPAPTPAPSPTPAAKPTRLWRFAGAVGVLLLFGMLLWMSGNLGGGASTTARIGEPSEANPAVMLEPTLANNPAPANDPSQLPSVEPVEAGEYMVLVSDFEALDAEQRDVARFIGDDLRQQLEVDIPHSNIRVRRYPQVLVSEDVAATAERLQAAVVIWGSYNREGIQAHVQLGDTSGMPNTINRRVLERTANLRLNFSDERSESLAPHVLQVLNVVSNAEGDIYAMFRNVAMRNRIRSGVAVEGTSVAANVSRYLSNLTSEPAVALEAINQALNDDGGNPMLYLYRSGANLRLGNIDEVERDGTTAIRQTQGRWVMPFYGGAYIAYNRGAYADALNAINVVVFQRPNDWYALTFRGAIQHALGNYEAARADLNQAVALGPDVSFPYKYLMLIMLREGEVEDAQQIYTTVMHDFPDQLYGAHILDALVGKEGNVIGPFLYAFGELSFGAFDETIRYLDASLALREDHAEAHFLRGFAHCNMGEYANAEADYSRALALAPDFTLLHLLRAEVRQGQDNSTGAAEDVASIQASEQQERLAPFVAATLTGELGCRTLLVTP</sequence>
<dbReference type="InterPro" id="IPR017441">
    <property type="entry name" value="Protein_kinase_ATP_BS"/>
</dbReference>
<dbReference type="CDD" id="cd14014">
    <property type="entry name" value="STKc_PknB_like"/>
    <property type="match status" value="1"/>
</dbReference>
<reference evidence="11" key="1">
    <citation type="submission" date="2017-08" db="EMBL/GenBank/DDBJ databases">
        <authorList>
            <person name="Grouzdev D.S."/>
            <person name="Gaisin V.A."/>
            <person name="Rysina M.S."/>
            <person name="Gorlenko V.M."/>
        </authorList>
    </citation>
    <scope>NUCLEOTIDE SEQUENCE [LARGE SCALE GENOMIC DNA]</scope>
    <source>
        <strain evidence="11">Kir15-3F</strain>
    </source>
</reference>
<feature type="repeat" description="TPR" evidence="6">
    <location>
        <begin position="787"/>
        <end position="820"/>
    </location>
</feature>
<dbReference type="RefSeq" id="WP_097644172.1">
    <property type="nucleotide sequence ID" value="NZ_NQWI01000044.1"/>
</dbReference>
<feature type="compositionally biased region" description="Low complexity" evidence="8">
    <location>
        <begin position="298"/>
        <end position="320"/>
    </location>
</feature>
<evidence type="ECO:0000256" key="7">
    <source>
        <dbReference type="PROSITE-ProRule" id="PRU10141"/>
    </source>
</evidence>
<dbReference type="PANTHER" id="PTHR43289:SF6">
    <property type="entry name" value="SERINE_THREONINE-PROTEIN KINASE NEKL-3"/>
    <property type="match status" value="1"/>
</dbReference>
<dbReference type="InterPro" id="IPR000719">
    <property type="entry name" value="Prot_kinase_dom"/>
</dbReference>